<evidence type="ECO:0000313" key="1">
    <source>
        <dbReference type="EMBL" id="KAF9799347.1"/>
    </source>
</evidence>
<dbReference type="SUPFAM" id="SSF56219">
    <property type="entry name" value="DNase I-like"/>
    <property type="match status" value="1"/>
</dbReference>
<sequence length="150" mass="17105">MPGDHFALPDVPSTEGKLCVWQQNLNTSLIAQLDLLNNLHPTTIDILALQEPYLNHLRNTHAGCYWTVVYPPGHKDRDKPARSILLVNNQTMSSNTWEPIPVLSNDLTAIRVTTDTDTLYVYNIYNDQKHSDTLHLLATETKKQMRSNRN</sequence>
<name>A0A8H7NS65_9APHY</name>
<protein>
    <recommendedName>
        <fullName evidence="3">Endonuclease/exonuclease/phosphatase domain-containing protein</fullName>
    </recommendedName>
</protein>
<reference evidence="1" key="1">
    <citation type="submission" date="2020-11" db="EMBL/GenBank/DDBJ databases">
        <authorList>
            <person name="Koelle M."/>
            <person name="Horta M.A.C."/>
            <person name="Nowrousian M."/>
            <person name="Ohm R.A."/>
            <person name="Benz P."/>
            <person name="Pilgard A."/>
        </authorList>
    </citation>
    <scope>NUCLEOTIDE SEQUENCE</scope>
    <source>
        <strain evidence="1">FPRL280</strain>
    </source>
</reference>
<dbReference type="AlphaFoldDB" id="A0A8H7NS65"/>
<gene>
    <name evidence="1" type="ORF">IEO21_10586</name>
</gene>
<proteinExistence type="predicted"/>
<evidence type="ECO:0000313" key="2">
    <source>
        <dbReference type="Proteomes" id="UP000639403"/>
    </source>
</evidence>
<dbReference type="Gene3D" id="3.60.10.10">
    <property type="entry name" value="Endonuclease/exonuclease/phosphatase"/>
    <property type="match status" value="1"/>
</dbReference>
<organism evidence="1 2">
    <name type="scientific">Rhodonia placenta</name>
    <dbReference type="NCBI Taxonomy" id="104341"/>
    <lineage>
        <taxon>Eukaryota</taxon>
        <taxon>Fungi</taxon>
        <taxon>Dikarya</taxon>
        <taxon>Basidiomycota</taxon>
        <taxon>Agaricomycotina</taxon>
        <taxon>Agaricomycetes</taxon>
        <taxon>Polyporales</taxon>
        <taxon>Adustoporiaceae</taxon>
        <taxon>Rhodonia</taxon>
    </lineage>
</organism>
<dbReference type="EMBL" id="JADOXO010000922">
    <property type="protein sequence ID" value="KAF9799347.1"/>
    <property type="molecule type" value="Genomic_DNA"/>
</dbReference>
<comment type="caution">
    <text evidence="1">The sequence shown here is derived from an EMBL/GenBank/DDBJ whole genome shotgun (WGS) entry which is preliminary data.</text>
</comment>
<reference evidence="1" key="2">
    <citation type="journal article" name="Front. Microbiol.">
        <title>Degradative Capacity of Two Strains of Rhodonia placenta: From Phenotype to Genotype.</title>
        <authorList>
            <person name="Kolle M."/>
            <person name="Horta M.A.C."/>
            <person name="Nowrousian M."/>
            <person name="Ohm R.A."/>
            <person name="Benz J.P."/>
            <person name="Pilgard A."/>
        </authorList>
    </citation>
    <scope>NUCLEOTIDE SEQUENCE</scope>
    <source>
        <strain evidence="1">FPRL280</strain>
    </source>
</reference>
<dbReference type="Proteomes" id="UP000639403">
    <property type="component" value="Unassembled WGS sequence"/>
</dbReference>
<evidence type="ECO:0008006" key="3">
    <source>
        <dbReference type="Google" id="ProtNLM"/>
    </source>
</evidence>
<accession>A0A8H7NS65</accession>
<dbReference type="InterPro" id="IPR036691">
    <property type="entry name" value="Endo/exonu/phosph_ase_sf"/>
</dbReference>